<gene>
    <name evidence="2" type="ORF">HMPREF2531_01532</name>
</gene>
<dbReference type="PANTHER" id="PTHR32060">
    <property type="entry name" value="TAIL-SPECIFIC PROTEASE"/>
    <property type="match status" value="1"/>
</dbReference>
<dbReference type="Gene3D" id="3.30.750.44">
    <property type="match status" value="1"/>
</dbReference>
<dbReference type="SUPFAM" id="SSF52096">
    <property type="entry name" value="ClpP/crotonase"/>
    <property type="match status" value="1"/>
</dbReference>
<dbReference type="InterPro" id="IPR005151">
    <property type="entry name" value="Tail-specific_protease"/>
</dbReference>
<dbReference type="GO" id="GO:0006508">
    <property type="term" value="P:proteolysis"/>
    <property type="evidence" value="ECO:0007669"/>
    <property type="project" value="InterPro"/>
</dbReference>
<dbReference type="SMART" id="SM00245">
    <property type="entry name" value="TSPc"/>
    <property type="match status" value="1"/>
</dbReference>
<dbReference type="Pfam" id="PF03572">
    <property type="entry name" value="Peptidase_S41"/>
    <property type="match status" value="1"/>
</dbReference>
<dbReference type="GO" id="GO:0004175">
    <property type="term" value="F:endopeptidase activity"/>
    <property type="evidence" value="ECO:0007669"/>
    <property type="project" value="TreeGrafter"/>
</dbReference>
<dbReference type="GO" id="GO:0030288">
    <property type="term" value="C:outer membrane-bounded periplasmic space"/>
    <property type="evidence" value="ECO:0007669"/>
    <property type="project" value="TreeGrafter"/>
</dbReference>
<feature type="domain" description="Tail specific protease" evidence="1">
    <location>
        <begin position="189"/>
        <end position="435"/>
    </location>
</feature>
<dbReference type="InterPro" id="IPR029045">
    <property type="entry name" value="ClpP/crotonase-like_dom_sf"/>
</dbReference>
<reference evidence="2 3" key="1">
    <citation type="submission" date="2016-02" db="EMBL/GenBank/DDBJ databases">
        <authorList>
            <person name="Wen L."/>
            <person name="He K."/>
            <person name="Yang H."/>
        </authorList>
    </citation>
    <scope>NUCLEOTIDE SEQUENCE [LARGE SCALE GENOMIC DNA]</scope>
    <source>
        <strain evidence="2 3">KLE1704</strain>
    </source>
</reference>
<dbReference type="Proteomes" id="UP000070319">
    <property type="component" value="Unassembled WGS sequence"/>
</dbReference>
<evidence type="ECO:0000313" key="2">
    <source>
        <dbReference type="EMBL" id="KXT52696.1"/>
    </source>
</evidence>
<evidence type="ECO:0000259" key="1">
    <source>
        <dbReference type="SMART" id="SM00245"/>
    </source>
</evidence>
<dbReference type="Gene3D" id="3.90.226.10">
    <property type="entry name" value="2-enoyl-CoA Hydratase, Chain A, domain 1"/>
    <property type="match status" value="1"/>
</dbReference>
<protein>
    <submittedName>
        <fullName evidence="2">Peptidase, S41 family</fullName>
    </submittedName>
</protein>
<comment type="caution">
    <text evidence="2">The sequence shown here is derived from an EMBL/GenBank/DDBJ whole genome shotgun (WGS) entry which is preliminary data.</text>
</comment>
<dbReference type="GO" id="GO:0007165">
    <property type="term" value="P:signal transduction"/>
    <property type="evidence" value="ECO:0007669"/>
    <property type="project" value="TreeGrafter"/>
</dbReference>
<accession>A0A139LMQ2</accession>
<dbReference type="InterPro" id="IPR028204">
    <property type="entry name" value="Tricorn_C1"/>
</dbReference>
<proteinExistence type="predicted"/>
<evidence type="ECO:0000313" key="3">
    <source>
        <dbReference type="Proteomes" id="UP000070319"/>
    </source>
</evidence>
<dbReference type="Pfam" id="PF14684">
    <property type="entry name" value="Tricorn_C1"/>
    <property type="match status" value="1"/>
</dbReference>
<dbReference type="GO" id="GO:0008236">
    <property type="term" value="F:serine-type peptidase activity"/>
    <property type="evidence" value="ECO:0007669"/>
    <property type="project" value="InterPro"/>
</dbReference>
<dbReference type="AlphaFoldDB" id="A0A139LMQ2"/>
<sequence>MKYSQKALKTYKMYRYLKKQTIMFMKRMTYTTKFMSAFAIVTLLALLTACRDEADDVIQPGALTADKSLTEQFDAIWHGINQNYVFWEADPTDWDAVYSQYRPRFVELDKQEAVPTADLQKLYEEICGSFIDHHMLVQLRNVKAGPEETEQLFYVQPGAMEVKKREDYQEYIPREGFQVYRDKLKKEGRITHDREFVDNNPNPDLDHMFTYVIDNDILYLRFSNFSIIAQLGNHNKSGEEVAQAAAAVYREYANQLLFNPNIKGVIIDVRSNGGGYLWDMFTVLGPLLKEDIHVFDTRTKMGVGRLDYGEWVPFRAQVITQRKLGELLEMEEPLPEIDCVGDRQVVVLTDSWSVSMSEMTAEPVKKLPYATVIGTRTFGGHGPLTSETHFSFSGQFGDPDCASVSYYVYTSTSMSRTSEGEILEGKGITPDITVPLDVEQFTGQHIDNQLEYAIDFLHGKK</sequence>
<dbReference type="EMBL" id="LTDF01000064">
    <property type="protein sequence ID" value="KXT52696.1"/>
    <property type="molecule type" value="Genomic_DNA"/>
</dbReference>
<dbReference type="PATRIC" id="fig|329854.7.peg.1562"/>
<dbReference type="PANTHER" id="PTHR32060:SF30">
    <property type="entry name" value="CARBOXY-TERMINAL PROCESSING PROTEASE CTPA"/>
    <property type="match status" value="1"/>
</dbReference>
<name>A0A139LMQ2_9BACE</name>
<organism evidence="2">
    <name type="scientific">Bacteroides intestinalis</name>
    <dbReference type="NCBI Taxonomy" id="329854"/>
    <lineage>
        <taxon>Bacteria</taxon>
        <taxon>Pseudomonadati</taxon>
        <taxon>Bacteroidota</taxon>
        <taxon>Bacteroidia</taxon>
        <taxon>Bacteroidales</taxon>
        <taxon>Bacteroidaceae</taxon>
        <taxon>Bacteroides</taxon>
    </lineage>
</organism>